<dbReference type="KEGG" id="glt:GlitD10_1705"/>
<dbReference type="Proteomes" id="UP000180235">
    <property type="component" value="Chromosome"/>
</dbReference>
<name>A0A1J0ADK8_9CYAN</name>
<dbReference type="AlphaFoldDB" id="A0A1J0ADK8"/>
<sequence>MKWTRVFGAIGIGMATGLGHSDLSWAGGFTQPEGAAFVSTTFRTLESRTFEKLEIEAYAEYGIKDNLTLIFKVPYQWIRDDQFNPQLTNSGFFDGEVGIRWRFTQDPLLAASLQVTPIIPLGYDPNAPLPLSRGGVGLDVRVPISRSFPVGNRWGYWTVEVGYRPYFGNRSDEFRTFAEVAIPVTDRLDMAAQIDSIIGTQNPEANFTKVVGQFRIKASDLIRVVPGAYKQIDGSGYGFEMSLWFTFGGAVATGK</sequence>
<evidence type="ECO:0000313" key="2">
    <source>
        <dbReference type="Proteomes" id="UP000180235"/>
    </source>
</evidence>
<protein>
    <submittedName>
        <fullName evidence="1">Uncharacterized protein</fullName>
    </submittedName>
</protein>
<evidence type="ECO:0000313" key="1">
    <source>
        <dbReference type="EMBL" id="APB34030.1"/>
    </source>
</evidence>
<dbReference type="EMBL" id="CP017675">
    <property type="protein sequence ID" value="APB34030.1"/>
    <property type="molecule type" value="Genomic_DNA"/>
</dbReference>
<keyword evidence="2" id="KW-1185">Reference proteome</keyword>
<dbReference type="STRING" id="1188229.GlitD10_1705"/>
<accession>A0A1J0ADK8</accession>
<gene>
    <name evidence="1" type="ORF">GlitD10_1705</name>
</gene>
<organism evidence="1 2">
    <name type="scientific">Gloeomargarita lithophora Alchichica-D10</name>
    <dbReference type="NCBI Taxonomy" id="1188229"/>
    <lineage>
        <taxon>Bacteria</taxon>
        <taxon>Bacillati</taxon>
        <taxon>Cyanobacteriota</taxon>
        <taxon>Cyanophyceae</taxon>
        <taxon>Gloeomargaritales</taxon>
        <taxon>Gloeomargaritaceae</taxon>
        <taxon>Gloeomargarita</taxon>
    </lineage>
</organism>
<reference evidence="1 2" key="1">
    <citation type="submission" date="2016-10" db="EMBL/GenBank/DDBJ databases">
        <title>Description of Gloeomargarita lithophora gen. nov., sp. nov., a thylakoid-bearing basal-branching cyanobacterium with intracellular carbonates, and proposal for Gloeomargaritales ord. nov.</title>
        <authorList>
            <person name="Moreira D."/>
            <person name="Tavera R."/>
            <person name="Benzerara K."/>
            <person name="Skouri-Panet F."/>
            <person name="Couradeau E."/>
            <person name="Gerard E."/>
            <person name="Loussert C."/>
            <person name="Novelo E."/>
            <person name="Zivanovic Y."/>
            <person name="Lopez-Garcia P."/>
        </authorList>
    </citation>
    <scope>NUCLEOTIDE SEQUENCE [LARGE SCALE GENOMIC DNA]</scope>
    <source>
        <strain evidence="1 2">D10</strain>
    </source>
</reference>
<proteinExistence type="predicted"/>